<comment type="caution">
    <text evidence="2">The sequence shown here is derived from an EMBL/GenBank/DDBJ whole genome shotgun (WGS) entry which is preliminary data.</text>
</comment>
<name>A0ABR6VQW3_9BACT</name>
<dbReference type="RefSeq" id="WP_186635547.1">
    <property type="nucleotide sequence ID" value="NZ_JACOAF010000020.1"/>
</dbReference>
<evidence type="ECO:0000313" key="3">
    <source>
        <dbReference type="Proteomes" id="UP000659698"/>
    </source>
</evidence>
<dbReference type="EMBL" id="JACOAF010000020">
    <property type="protein sequence ID" value="MBC3539596.1"/>
    <property type="molecule type" value="Genomic_DNA"/>
</dbReference>
<sequence>MKKTLIILSLCCISVLVQAQDFGKTLITGSIGYSTYKAESTISSNSGSENSRFSFYPKIGFFVSPRVAVGLAAGLETYSSPQNVGIIVNGQYESITLDQKSRSYDVGPFVRVYQALGSKAAFFGQANAYYRYGKSEYEDAPNAPGLSSTSKGGGVNLSPGFVFFPTDKIGLEFTMGTIGYSQLKSESEGSSAEYKSKSFDANLGLSSVTLGVSLYLGRTAAE</sequence>
<evidence type="ECO:0000313" key="2">
    <source>
        <dbReference type="EMBL" id="MBC3539596.1"/>
    </source>
</evidence>
<evidence type="ECO:0000256" key="1">
    <source>
        <dbReference type="SAM" id="SignalP"/>
    </source>
</evidence>
<accession>A0ABR6VQW3</accession>
<keyword evidence="3" id="KW-1185">Reference proteome</keyword>
<feature type="chain" id="PRO_5045910930" description="Outer membrane protein beta-barrel domain-containing protein" evidence="1">
    <location>
        <begin position="20"/>
        <end position="222"/>
    </location>
</feature>
<protein>
    <recommendedName>
        <fullName evidence="4">Outer membrane protein beta-barrel domain-containing protein</fullName>
    </recommendedName>
</protein>
<organism evidence="2 3">
    <name type="scientific">Rufibacter sediminis</name>
    <dbReference type="NCBI Taxonomy" id="2762756"/>
    <lineage>
        <taxon>Bacteria</taxon>
        <taxon>Pseudomonadati</taxon>
        <taxon>Bacteroidota</taxon>
        <taxon>Cytophagia</taxon>
        <taxon>Cytophagales</taxon>
        <taxon>Hymenobacteraceae</taxon>
        <taxon>Rufibacter</taxon>
    </lineage>
</organism>
<reference evidence="2 3" key="1">
    <citation type="journal article" date="2019" name="Int. J. Syst. Evol. Microbiol.">
        <title>Rufibacter sediminis sp. nov., isolated from freshwater lake sediment.</title>
        <authorList>
            <person name="Qu J.H."/>
            <person name="Zhang L.J."/>
            <person name="Fu Y.H."/>
            <person name="Li H.F."/>
        </authorList>
    </citation>
    <scope>NUCLEOTIDE SEQUENCE [LARGE SCALE GENOMIC DNA]</scope>
    <source>
        <strain evidence="2 3">H-1</strain>
    </source>
</reference>
<evidence type="ECO:0008006" key="4">
    <source>
        <dbReference type="Google" id="ProtNLM"/>
    </source>
</evidence>
<dbReference type="Proteomes" id="UP000659698">
    <property type="component" value="Unassembled WGS sequence"/>
</dbReference>
<proteinExistence type="predicted"/>
<gene>
    <name evidence="2" type="ORF">H7U12_07865</name>
</gene>
<keyword evidence="1" id="KW-0732">Signal</keyword>
<feature type="signal peptide" evidence="1">
    <location>
        <begin position="1"/>
        <end position="19"/>
    </location>
</feature>